<evidence type="ECO:0000313" key="2">
    <source>
        <dbReference type="EMBL" id="KAI9269208.1"/>
    </source>
</evidence>
<proteinExistence type="predicted"/>
<evidence type="ECO:0000313" key="3">
    <source>
        <dbReference type="Proteomes" id="UP001209540"/>
    </source>
</evidence>
<name>A0AAD5PGI4_9FUNG</name>
<comment type="caution">
    <text evidence="2">The sequence shown here is derived from an EMBL/GenBank/DDBJ whole genome shotgun (WGS) entry which is preliminary data.</text>
</comment>
<feature type="chain" id="PRO_5041959211" evidence="1">
    <location>
        <begin position="17"/>
        <end position="119"/>
    </location>
</feature>
<evidence type="ECO:0000256" key="1">
    <source>
        <dbReference type="SAM" id="SignalP"/>
    </source>
</evidence>
<reference evidence="2" key="1">
    <citation type="journal article" date="2022" name="IScience">
        <title>Evolution of zygomycete secretomes and the origins of terrestrial fungal ecologies.</title>
        <authorList>
            <person name="Chang Y."/>
            <person name="Wang Y."/>
            <person name="Mondo S."/>
            <person name="Ahrendt S."/>
            <person name="Andreopoulos W."/>
            <person name="Barry K."/>
            <person name="Beard J."/>
            <person name="Benny G.L."/>
            <person name="Blankenship S."/>
            <person name="Bonito G."/>
            <person name="Cuomo C."/>
            <person name="Desiro A."/>
            <person name="Gervers K.A."/>
            <person name="Hundley H."/>
            <person name="Kuo A."/>
            <person name="LaButti K."/>
            <person name="Lang B.F."/>
            <person name="Lipzen A."/>
            <person name="O'Donnell K."/>
            <person name="Pangilinan J."/>
            <person name="Reynolds N."/>
            <person name="Sandor L."/>
            <person name="Smith M.E."/>
            <person name="Tsang A."/>
            <person name="Grigoriev I.V."/>
            <person name="Stajich J.E."/>
            <person name="Spatafora J.W."/>
        </authorList>
    </citation>
    <scope>NUCLEOTIDE SEQUENCE</scope>
    <source>
        <strain evidence="2">RSA 2281</strain>
    </source>
</reference>
<gene>
    <name evidence="2" type="ORF">BDA99DRAFT_535279</name>
</gene>
<dbReference type="Proteomes" id="UP001209540">
    <property type="component" value="Unassembled WGS sequence"/>
</dbReference>
<organism evidence="2 3">
    <name type="scientific">Phascolomyces articulosus</name>
    <dbReference type="NCBI Taxonomy" id="60185"/>
    <lineage>
        <taxon>Eukaryota</taxon>
        <taxon>Fungi</taxon>
        <taxon>Fungi incertae sedis</taxon>
        <taxon>Mucoromycota</taxon>
        <taxon>Mucoromycotina</taxon>
        <taxon>Mucoromycetes</taxon>
        <taxon>Mucorales</taxon>
        <taxon>Lichtheimiaceae</taxon>
        <taxon>Phascolomyces</taxon>
    </lineage>
</organism>
<keyword evidence="1" id="KW-0732">Signal</keyword>
<keyword evidence="3" id="KW-1185">Reference proteome</keyword>
<feature type="signal peptide" evidence="1">
    <location>
        <begin position="1"/>
        <end position="16"/>
    </location>
</feature>
<accession>A0AAD5PGI4</accession>
<sequence length="119" mass="13468">MWISALALALTPFVGACCTVYQVDHIKWSTNDDYIFLHSGIYMVWPENQSCSQLQKKHKEDSLSYGLNCLLPDLRDSNSNLFYTGELIDVTLGGNTLIIVLEVKIQVFLMVSQSDKKFS</sequence>
<protein>
    <submittedName>
        <fullName evidence="2">Uncharacterized protein</fullName>
    </submittedName>
</protein>
<reference evidence="2" key="2">
    <citation type="submission" date="2023-02" db="EMBL/GenBank/DDBJ databases">
        <authorList>
            <consortium name="DOE Joint Genome Institute"/>
            <person name="Mondo S.J."/>
            <person name="Chang Y."/>
            <person name="Wang Y."/>
            <person name="Ahrendt S."/>
            <person name="Andreopoulos W."/>
            <person name="Barry K."/>
            <person name="Beard J."/>
            <person name="Benny G.L."/>
            <person name="Blankenship S."/>
            <person name="Bonito G."/>
            <person name="Cuomo C."/>
            <person name="Desiro A."/>
            <person name="Gervers K.A."/>
            <person name="Hundley H."/>
            <person name="Kuo A."/>
            <person name="LaButti K."/>
            <person name="Lang B.F."/>
            <person name="Lipzen A."/>
            <person name="O'Donnell K."/>
            <person name="Pangilinan J."/>
            <person name="Reynolds N."/>
            <person name="Sandor L."/>
            <person name="Smith M.W."/>
            <person name="Tsang A."/>
            <person name="Grigoriev I.V."/>
            <person name="Stajich J.E."/>
            <person name="Spatafora J.W."/>
        </authorList>
    </citation>
    <scope>NUCLEOTIDE SEQUENCE</scope>
    <source>
        <strain evidence="2">RSA 2281</strain>
    </source>
</reference>
<dbReference type="AlphaFoldDB" id="A0AAD5PGI4"/>
<dbReference type="EMBL" id="JAIXMP010000008">
    <property type="protein sequence ID" value="KAI9269208.1"/>
    <property type="molecule type" value="Genomic_DNA"/>
</dbReference>